<proteinExistence type="predicted"/>
<dbReference type="InterPro" id="IPR009211">
    <property type="entry name" value="TagJ"/>
</dbReference>
<gene>
    <name evidence="1" type="ORF">QJT81_21905</name>
</gene>
<dbReference type="PIRSF" id="PIRSF029288">
    <property type="entry name" value="SciE_ImpE"/>
    <property type="match status" value="1"/>
</dbReference>
<organism evidence="1">
    <name type="scientific">Candidatus Thiothrix putei</name>
    <dbReference type="NCBI Taxonomy" id="3080811"/>
    <lineage>
        <taxon>Bacteria</taxon>
        <taxon>Pseudomonadati</taxon>
        <taxon>Pseudomonadota</taxon>
        <taxon>Gammaproteobacteria</taxon>
        <taxon>Thiotrichales</taxon>
        <taxon>Thiotrichaceae</taxon>
        <taxon>Thiothrix</taxon>
    </lineage>
</organism>
<dbReference type="InterPro" id="IPR011990">
    <property type="entry name" value="TPR-like_helical_dom_sf"/>
</dbReference>
<sequence>MKHENYLRAGKLAEALACLQDLIRDQPSLSKYRILLFQLLAVMGQWERALKQLDVIRGLDDSALAMVHLYRSAIACEMLREQVFQGQRVPVFMGKPDAWQALLLQALTLSAAGHSTEALAVREQAFAQAPASAGKVDGIAFEWLADADSRLGPTLEVIMEGGYRWVAFAHIQTLTLEKPVDLRDLVWLPAHIQWRAGGDSPVLIPTRYPGSANQADTLALARRTEWEEPAPGSFIGYGQRVLTTDTDDYPLLDVRFIEFLPEGKVHAD</sequence>
<dbReference type="SUPFAM" id="SSF144059">
    <property type="entry name" value="ImpE-like"/>
    <property type="match status" value="1"/>
</dbReference>
<reference evidence="1" key="2">
    <citation type="submission" date="2023-04" db="EMBL/GenBank/DDBJ databases">
        <authorList>
            <person name="Beletskiy A.V."/>
            <person name="Mardanov A.V."/>
            <person name="Ravin N.V."/>
        </authorList>
    </citation>
    <scope>NUCLEOTIDE SEQUENCE</scope>
    <source>
        <strain evidence="1">GKL-02</strain>
    </source>
</reference>
<dbReference type="Proteomes" id="UP001301326">
    <property type="component" value="Chromosome"/>
</dbReference>
<dbReference type="Pfam" id="PF07024">
    <property type="entry name" value="ImpE"/>
    <property type="match status" value="1"/>
</dbReference>
<protein>
    <submittedName>
        <fullName evidence="1">Type VI secretion system accessory protein TagJ</fullName>
    </submittedName>
</protein>
<dbReference type="AlphaFoldDB" id="A0AA95HEF1"/>
<dbReference type="KEGG" id="tput:QJT81_21905"/>
<name>A0AA95HEF1_9GAMM</name>
<accession>A0AA95HEF1</accession>
<dbReference type="EMBL" id="CP124756">
    <property type="protein sequence ID" value="WGZ94393.1"/>
    <property type="molecule type" value="Genomic_DNA"/>
</dbReference>
<reference evidence="1" key="1">
    <citation type="journal article" date="2023" name="Int. J. Mol. Sci.">
        <title>Metagenomics Revealed a New Genus 'Candidatus Thiocaldithrix dubininis' gen. nov., sp. nov. and a New Species 'Candidatus Thiothrix putei' sp. nov. in the Family Thiotrichaceae, Some Members of Which Have Traits of Both Na+- and H+-Motive Energetics.</title>
        <authorList>
            <person name="Ravin N.V."/>
            <person name="Muntyan M.S."/>
            <person name="Smolyakov D.D."/>
            <person name="Rudenko T.S."/>
            <person name="Beletsky A.V."/>
            <person name="Mardanov A.V."/>
            <person name="Grabovich M.Y."/>
        </authorList>
    </citation>
    <scope>NUCLEOTIDE SEQUENCE</scope>
    <source>
        <strain evidence="1">GKL-02</strain>
    </source>
</reference>
<dbReference type="Gene3D" id="1.25.40.10">
    <property type="entry name" value="Tetratricopeptide repeat domain"/>
    <property type="match status" value="1"/>
</dbReference>
<evidence type="ECO:0000313" key="1">
    <source>
        <dbReference type="EMBL" id="WGZ94393.1"/>
    </source>
</evidence>